<accession>A0A812UD55</accession>
<sequence length="286" mass="30315">MEETLKENLEETRELCDIPVDATDCIAAVGIAFAPLLLTLQAGGAFLLACLSESRGPESAFFWAGVASVLWSALVYLVLQHRRGETSEDDQGPQGPSLLSRLHGYAAKLSREAQLYRDPVQRASFCRVPWLAAAATLGLEMSIAAANGCLLSFLKAMVCAAAAAFTSGVVLGLAVDGRLPGPPAPVTYPETAAATIARCPAISSCVSSVIALALPAVQQASPSAAELRDAGAGKLQLAEKYVFEAAELRDKLHRRSGKVLNPTAQLEKLGVKCTVMYHLHELRRLC</sequence>
<keyword evidence="1" id="KW-0812">Transmembrane</keyword>
<feature type="transmembrane region" description="Helical" evidence="1">
    <location>
        <begin position="60"/>
        <end position="79"/>
    </location>
</feature>
<protein>
    <submittedName>
        <fullName evidence="2">Uncharacterized protein</fullName>
    </submittedName>
</protein>
<evidence type="ECO:0000256" key="1">
    <source>
        <dbReference type="SAM" id="Phobius"/>
    </source>
</evidence>
<keyword evidence="3" id="KW-1185">Reference proteome</keyword>
<reference evidence="2" key="1">
    <citation type="submission" date="2021-02" db="EMBL/GenBank/DDBJ databases">
        <authorList>
            <person name="Dougan E. K."/>
            <person name="Rhodes N."/>
            <person name="Thang M."/>
            <person name="Chan C."/>
        </authorList>
    </citation>
    <scope>NUCLEOTIDE SEQUENCE</scope>
</reference>
<evidence type="ECO:0000313" key="2">
    <source>
        <dbReference type="EMBL" id="CAE7561703.1"/>
    </source>
</evidence>
<evidence type="ECO:0000313" key="3">
    <source>
        <dbReference type="Proteomes" id="UP000604046"/>
    </source>
</evidence>
<dbReference type="AlphaFoldDB" id="A0A812UD55"/>
<dbReference type="OrthoDB" id="10462874at2759"/>
<feature type="transmembrane region" description="Helical" evidence="1">
    <location>
        <begin position="153"/>
        <end position="175"/>
    </location>
</feature>
<dbReference type="EMBL" id="CAJNDS010002671">
    <property type="protein sequence ID" value="CAE7561703.1"/>
    <property type="molecule type" value="Genomic_DNA"/>
</dbReference>
<dbReference type="Proteomes" id="UP000604046">
    <property type="component" value="Unassembled WGS sequence"/>
</dbReference>
<keyword evidence="1" id="KW-0472">Membrane</keyword>
<proteinExistence type="predicted"/>
<keyword evidence="1" id="KW-1133">Transmembrane helix</keyword>
<comment type="caution">
    <text evidence="2">The sequence shown here is derived from an EMBL/GenBank/DDBJ whole genome shotgun (WGS) entry which is preliminary data.</text>
</comment>
<gene>
    <name evidence="2" type="ORF">SNAT2548_LOCUS31700</name>
</gene>
<organism evidence="2 3">
    <name type="scientific">Symbiodinium natans</name>
    <dbReference type="NCBI Taxonomy" id="878477"/>
    <lineage>
        <taxon>Eukaryota</taxon>
        <taxon>Sar</taxon>
        <taxon>Alveolata</taxon>
        <taxon>Dinophyceae</taxon>
        <taxon>Suessiales</taxon>
        <taxon>Symbiodiniaceae</taxon>
        <taxon>Symbiodinium</taxon>
    </lineage>
</organism>
<feature type="transmembrane region" description="Helical" evidence="1">
    <location>
        <begin position="26"/>
        <end position="48"/>
    </location>
</feature>
<name>A0A812UD55_9DINO</name>